<gene>
    <name evidence="4" type="ORF">L210DRAFT_3545182</name>
</gene>
<evidence type="ECO:0000313" key="4">
    <source>
        <dbReference type="EMBL" id="KAF8438001.1"/>
    </source>
</evidence>
<dbReference type="Gene3D" id="3.30.160.20">
    <property type="match status" value="1"/>
</dbReference>
<evidence type="ECO:0000259" key="3">
    <source>
        <dbReference type="PROSITE" id="PS50137"/>
    </source>
</evidence>
<name>A0AAD4GE62_BOLED</name>
<dbReference type="PROSITE" id="PS50137">
    <property type="entry name" value="DS_RBD"/>
    <property type="match status" value="1"/>
</dbReference>
<dbReference type="AlphaFoldDB" id="A0AAD4GE62"/>
<proteinExistence type="predicted"/>
<feature type="region of interest" description="Disordered" evidence="2">
    <location>
        <begin position="68"/>
        <end position="95"/>
    </location>
</feature>
<keyword evidence="1" id="KW-0694">RNA-binding</keyword>
<comment type="caution">
    <text evidence="4">The sequence shown here is derived from an EMBL/GenBank/DDBJ whole genome shotgun (WGS) entry which is preliminary data.</text>
</comment>
<evidence type="ECO:0000256" key="1">
    <source>
        <dbReference type="PROSITE-ProRule" id="PRU00266"/>
    </source>
</evidence>
<evidence type="ECO:0000313" key="5">
    <source>
        <dbReference type="Proteomes" id="UP001194468"/>
    </source>
</evidence>
<dbReference type="InterPro" id="IPR014720">
    <property type="entry name" value="dsRBD_dom"/>
</dbReference>
<reference evidence="4" key="1">
    <citation type="submission" date="2019-10" db="EMBL/GenBank/DDBJ databases">
        <authorList>
            <consortium name="DOE Joint Genome Institute"/>
            <person name="Kuo A."/>
            <person name="Miyauchi S."/>
            <person name="Kiss E."/>
            <person name="Drula E."/>
            <person name="Kohler A."/>
            <person name="Sanchez-Garcia M."/>
            <person name="Andreopoulos B."/>
            <person name="Barry K.W."/>
            <person name="Bonito G."/>
            <person name="Buee M."/>
            <person name="Carver A."/>
            <person name="Chen C."/>
            <person name="Cichocki N."/>
            <person name="Clum A."/>
            <person name="Culley D."/>
            <person name="Crous P.W."/>
            <person name="Fauchery L."/>
            <person name="Girlanda M."/>
            <person name="Hayes R."/>
            <person name="Keri Z."/>
            <person name="LaButti K."/>
            <person name="Lipzen A."/>
            <person name="Lombard V."/>
            <person name="Magnuson J."/>
            <person name="Maillard F."/>
            <person name="Morin E."/>
            <person name="Murat C."/>
            <person name="Nolan M."/>
            <person name="Ohm R."/>
            <person name="Pangilinan J."/>
            <person name="Pereira M."/>
            <person name="Perotto S."/>
            <person name="Peter M."/>
            <person name="Riley R."/>
            <person name="Sitrit Y."/>
            <person name="Stielow B."/>
            <person name="Szollosi G."/>
            <person name="Zifcakova L."/>
            <person name="Stursova M."/>
            <person name="Spatafora J.W."/>
            <person name="Tedersoo L."/>
            <person name="Vaario L.-M."/>
            <person name="Yamada A."/>
            <person name="Yan M."/>
            <person name="Wang P."/>
            <person name="Xu J."/>
            <person name="Bruns T."/>
            <person name="Baldrian P."/>
            <person name="Vilgalys R."/>
            <person name="Henrissat B."/>
            <person name="Grigoriev I.V."/>
            <person name="Hibbett D."/>
            <person name="Nagy L.G."/>
            <person name="Martin F.M."/>
        </authorList>
    </citation>
    <scope>NUCLEOTIDE SEQUENCE</scope>
    <source>
        <strain evidence="4">BED1</strain>
    </source>
</reference>
<sequence>DQKINWVMTSSGPLPRPTYTALLYFDGAEMTRGSGPTRDVAKESAAARALTRLPPGQSTTWRPRAAAAADGVNTPNRPSPLLASRCPQGTPVTAGSVSGWRARMLTKERQRGRGENDST</sequence>
<feature type="domain" description="DRBM" evidence="3">
    <location>
        <begin position="1"/>
        <end position="55"/>
    </location>
</feature>
<dbReference type="GO" id="GO:0003723">
    <property type="term" value="F:RNA binding"/>
    <property type="evidence" value="ECO:0007669"/>
    <property type="project" value="UniProtKB-UniRule"/>
</dbReference>
<dbReference type="SUPFAM" id="SSF54768">
    <property type="entry name" value="dsRNA-binding domain-like"/>
    <property type="match status" value="1"/>
</dbReference>
<keyword evidence="5" id="KW-1185">Reference proteome</keyword>
<reference evidence="4" key="2">
    <citation type="journal article" date="2020" name="Nat. Commun.">
        <title>Large-scale genome sequencing of mycorrhizal fungi provides insights into the early evolution of symbiotic traits.</title>
        <authorList>
            <person name="Miyauchi S."/>
            <person name="Kiss E."/>
            <person name="Kuo A."/>
            <person name="Drula E."/>
            <person name="Kohler A."/>
            <person name="Sanchez-Garcia M."/>
            <person name="Morin E."/>
            <person name="Andreopoulos B."/>
            <person name="Barry K.W."/>
            <person name="Bonito G."/>
            <person name="Buee M."/>
            <person name="Carver A."/>
            <person name="Chen C."/>
            <person name="Cichocki N."/>
            <person name="Clum A."/>
            <person name="Culley D."/>
            <person name="Crous P.W."/>
            <person name="Fauchery L."/>
            <person name="Girlanda M."/>
            <person name="Hayes R.D."/>
            <person name="Keri Z."/>
            <person name="LaButti K."/>
            <person name="Lipzen A."/>
            <person name="Lombard V."/>
            <person name="Magnuson J."/>
            <person name="Maillard F."/>
            <person name="Murat C."/>
            <person name="Nolan M."/>
            <person name="Ohm R.A."/>
            <person name="Pangilinan J."/>
            <person name="Pereira M.F."/>
            <person name="Perotto S."/>
            <person name="Peter M."/>
            <person name="Pfister S."/>
            <person name="Riley R."/>
            <person name="Sitrit Y."/>
            <person name="Stielow J.B."/>
            <person name="Szollosi G."/>
            <person name="Zifcakova L."/>
            <person name="Stursova M."/>
            <person name="Spatafora J.W."/>
            <person name="Tedersoo L."/>
            <person name="Vaario L.M."/>
            <person name="Yamada A."/>
            <person name="Yan M."/>
            <person name="Wang P."/>
            <person name="Xu J."/>
            <person name="Bruns T."/>
            <person name="Baldrian P."/>
            <person name="Vilgalys R."/>
            <person name="Dunand C."/>
            <person name="Henrissat B."/>
            <person name="Grigoriev I.V."/>
            <person name="Hibbett D."/>
            <person name="Nagy L.G."/>
            <person name="Martin F.M."/>
        </authorList>
    </citation>
    <scope>NUCLEOTIDE SEQUENCE</scope>
    <source>
        <strain evidence="4">BED1</strain>
    </source>
</reference>
<accession>A0AAD4GE62</accession>
<organism evidence="4 5">
    <name type="scientific">Boletus edulis BED1</name>
    <dbReference type="NCBI Taxonomy" id="1328754"/>
    <lineage>
        <taxon>Eukaryota</taxon>
        <taxon>Fungi</taxon>
        <taxon>Dikarya</taxon>
        <taxon>Basidiomycota</taxon>
        <taxon>Agaricomycotina</taxon>
        <taxon>Agaricomycetes</taxon>
        <taxon>Agaricomycetidae</taxon>
        <taxon>Boletales</taxon>
        <taxon>Boletineae</taxon>
        <taxon>Boletaceae</taxon>
        <taxon>Boletoideae</taxon>
        <taxon>Boletus</taxon>
    </lineage>
</organism>
<dbReference type="EMBL" id="WHUW01000017">
    <property type="protein sequence ID" value="KAF8438001.1"/>
    <property type="molecule type" value="Genomic_DNA"/>
</dbReference>
<dbReference type="Proteomes" id="UP001194468">
    <property type="component" value="Unassembled WGS sequence"/>
</dbReference>
<evidence type="ECO:0000256" key="2">
    <source>
        <dbReference type="SAM" id="MobiDB-lite"/>
    </source>
</evidence>
<protein>
    <recommendedName>
        <fullName evidence="3">DRBM domain-containing protein</fullName>
    </recommendedName>
</protein>
<feature type="non-terminal residue" evidence="4">
    <location>
        <position position="119"/>
    </location>
</feature>